<proteinExistence type="predicted"/>
<dbReference type="Proteomes" id="UP000007110">
    <property type="component" value="Unassembled WGS sequence"/>
</dbReference>
<reference evidence="1" key="2">
    <citation type="submission" date="2021-01" db="UniProtKB">
        <authorList>
            <consortium name="EnsemblMetazoa"/>
        </authorList>
    </citation>
    <scope>IDENTIFICATION</scope>
</reference>
<dbReference type="GeneID" id="105441991"/>
<protein>
    <submittedName>
        <fullName evidence="1">Uncharacterized protein</fullName>
    </submittedName>
</protein>
<sequence>MFVSSFSPVQRQSLRQKSSLIPIMSQVLIAVSICCLIHQGSAYQLQEYSHSPTTFDFLQYIAKTIDSKLHGAVSVEGETVKGETPYDSAGGHDMEKRQYEMLSDPCAEVVRHERLFNLQNKKGEPREFAPDFRVDIYTCRNSGSTCAGLQAPSVVREIRKTVCKERMGWILARVWNPNDKTTAFTYEMVGPVPRGCFCGIRTA</sequence>
<dbReference type="KEGG" id="spu:105441991"/>
<name>A0A7M7PWM5_STRPU</name>
<dbReference type="RefSeq" id="XP_030856166.1">
    <property type="nucleotide sequence ID" value="XM_031000306.1"/>
</dbReference>
<dbReference type="OrthoDB" id="10081648at2759"/>
<reference evidence="2" key="1">
    <citation type="submission" date="2015-02" db="EMBL/GenBank/DDBJ databases">
        <title>Genome sequencing for Strongylocentrotus purpuratus.</title>
        <authorList>
            <person name="Murali S."/>
            <person name="Liu Y."/>
            <person name="Vee V."/>
            <person name="English A."/>
            <person name="Wang M."/>
            <person name="Skinner E."/>
            <person name="Han Y."/>
            <person name="Muzny D.M."/>
            <person name="Worley K.C."/>
            <person name="Gibbs R.A."/>
        </authorList>
    </citation>
    <scope>NUCLEOTIDE SEQUENCE</scope>
</reference>
<dbReference type="OMA" id="CFCGIRT"/>
<organism evidence="1 2">
    <name type="scientific">Strongylocentrotus purpuratus</name>
    <name type="common">Purple sea urchin</name>
    <dbReference type="NCBI Taxonomy" id="7668"/>
    <lineage>
        <taxon>Eukaryota</taxon>
        <taxon>Metazoa</taxon>
        <taxon>Echinodermata</taxon>
        <taxon>Eleutherozoa</taxon>
        <taxon>Echinozoa</taxon>
        <taxon>Echinoidea</taxon>
        <taxon>Euechinoidea</taxon>
        <taxon>Echinacea</taxon>
        <taxon>Camarodonta</taxon>
        <taxon>Echinidea</taxon>
        <taxon>Strongylocentrotidae</taxon>
        <taxon>Strongylocentrotus</taxon>
    </lineage>
</organism>
<dbReference type="InParanoid" id="A0A7M7PWM5"/>
<keyword evidence="2" id="KW-1185">Reference proteome</keyword>
<dbReference type="AlphaFoldDB" id="A0A7M7PWM5"/>
<dbReference type="EnsemblMetazoa" id="XM_031000306">
    <property type="protein sequence ID" value="XP_030856166"/>
    <property type="gene ID" value="LOC105441991"/>
</dbReference>
<evidence type="ECO:0000313" key="2">
    <source>
        <dbReference type="Proteomes" id="UP000007110"/>
    </source>
</evidence>
<accession>A0A7M7PWM5</accession>
<evidence type="ECO:0000313" key="1">
    <source>
        <dbReference type="EnsemblMetazoa" id="XP_030856166"/>
    </source>
</evidence>